<evidence type="ECO:0000256" key="2">
    <source>
        <dbReference type="ARBA" id="ARBA00022516"/>
    </source>
</evidence>
<evidence type="ECO:0000313" key="11">
    <source>
        <dbReference type="EMBL" id="VEU72969.1"/>
    </source>
</evidence>
<protein>
    <recommendedName>
        <fullName evidence="10">Glycerol-3-phosphate acyltransferase</fullName>
    </recommendedName>
    <alternativeName>
        <fullName evidence="10">Acyl-PO4 G3P acyltransferase</fullName>
    </alternativeName>
    <alternativeName>
        <fullName evidence="10">Acyl-phosphate--glycerol-3-phosphate acyltransferase</fullName>
    </alternativeName>
    <alternativeName>
        <fullName evidence="10">G3P acyltransferase</fullName>
        <shortName evidence="10">GPAT</shortName>
        <ecNumber evidence="10">2.3.1.275</ecNumber>
    </alternativeName>
    <alternativeName>
        <fullName evidence="10">Lysophosphatidic acid synthase</fullName>
        <shortName evidence="10">LPA synthase</shortName>
    </alternativeName>
</protein>
<keyword evidence="2 10" id="KW-0444">Lipid biosynthesis</keyword>
<evidence type="ECO:0000256" key="1">
    <source>
        <dbReference type="ARBA" id="ARBA00022475"/>
    </source>
</evidence>
<comment type="pathway">
    <text evidence="10">Lipid metabolism; phospholipid metabolism.</text>
</comment>
<dbReference type="PANTHER" id="PTHR30309:SF0">
    <property type="entry name" value="GLYCEROL-3-PHOSPHATE ACYLTRANSFERASE-RELATED"/>
    <property type="match status" value="1"/>
</dbReference>
<keyword evidence="7 10" id="KW-0472">Membrane</keyword>
<reference evidence="11 12" key="1">
    <citation type="submission" date="2019-01" db="EMBL/GenBank/DDBJ databases">
        <authorList>
            <consortium name="Pathogen Informatics"/>
        </authorList>
    </citation>
    <scope>NUCLEOTIDE SEQUENCE [LARGE SCALE GENOMIC DNA]</scope>
    <source>
        <strain evidence="11 12">NCTC10186</strain>
    </source>
</reference>
<evidence type="ECO:0000256" key="9">
    <source>
        <dbReference type="ARBA" id="ARBA00023264"/>
    </source>
</evidence>
<comment type="subunit">
    <text evidence="10">Probably interacts with PlsX.</text>
</comment>
<keyword evidence="12" id="KW-1185">Reference proteome</keyword>
<accession>A0A449AZJ2</accession>
<feature type="transmembrane region" description="Helical" evidence="10">
    <location>
        <begin position="54"/>
        <end position="80"/>
    </location>
</feature>
<evidence type="ECO:0000256" key="5">
    <source>
        <dbReference type="ARBA" id="ARBA00022989"/>
    </source>
</evidence>
<dbReference type="GO" id="GO:0005886">
    <property type="term" value="C:plasma membrane"/>
    <property type="evidence" value="ECO:0007669"/>
    <property type="project" value="UniProtKB-SubCell"/>
</dbReference>
<dbReference type="SMART" id="SM01207">
    <property type="entry name" value="G3P_acyltransf"/>
    <property type="match status" value="1"/>
</dbReference>
<dbReference type="InterPro" id="IPR003811">
    <property type="entry name" value="G3P_acylTferase_PlsY"/>
</dbReference>
<evidence type="ECO:0000256" key="6">
    <source>
        <dbReference type="ARBA" id="ARBA00023098"/>
    </source>
</evidence>
<feature type="transmembrane region" description="Helical" evidence="10">
    <location>
        <begin position="86"/>
        <end position="106"/>
    </location>
</feature>
<keyword evidence="9 10" id="KW-1208">Phospholipid metabolism</keyword>
<evidence type="ECO:0000256" key="3">
    <source>
        <dbReference type="ARBA" id="ARBA00022679"/>
    </source>
</evidence>
<keyword evidence="11" id="KW-0012">Acyltransferase</keyword>
<sequence length="217" mass="24214">MVFMINFYLIITGYLVGSLNISILLSKIWKKQDVRQFHSENAGATNSYRTFGKLFGITVLLLDILKGYLTVALGYAFWSYFAKDVVYAPMISGLACMIGHTFPIFFKFKGGKGVGCAIGILIALNISLLFVAAIFFFGITILTRYVSLGSVATALILIPFTFIPWISKGDIAYTTPISLPFWVNGLIYIFCAALIVFNHRSNIQRLINGTERKFEVK</sequence>
<dbReference type="PANTHER" id="PTHR30309">
    <property type="entry name" value="INNER MEMBRANE PROTEIN YGIH"/>
    <property type="match status" value="1"/>
</dbReference>
<keyword evidence="6 10" id="KW-0443">Lipid metabolism</keyword>
<feature type="transmembrane region" description="Helical" evidence="10">
    <location>
        <begin position="145"/>
        <end position="167"/>
    </location>
</feature>
<evidence type="ECO:0000256" key="7">
    <source>
        <dbReference type="ARBA" id="ARBA00023136"/>
    </source>
</evidence>
<dbReference type="HAMAP" id="MF_01043">
    <property type="entry name" value="PlsY"/>
    <property type="match status" value="1"/>
</dbReference>
<dbReference type="GO" id="GO:0043772">
    <property type="term" value="F:acyl-phosphate glycerol-3-phosphate acyltransferase activity"/>
    <property type="evidence" value="ECO:0007669"/>
    <property type="project" value="UniProtKB-UniRule"/>
</dbReference>
<name>A0A449AZJ2_9BACT</name>
<dbReference type="EMBL" id="LR215031">
    <property type="protein sequence ID" value="VEU72969.1"/>
    <property type="molecule type" value="Genomic_DNA"/>
</dbReference>
<feature type="transmembrane region" description="Helical" evidence="10">
    <location>
        <begin position="6"/>
        <end position="25"/>
    </location>
</feature>
<keyword evidence="4 10" id="KW-0812">Transmembrane</keyword>
<keyword evidence="8 10" id="KW-0594">Phospholipid biosynthesis</keyword>
<feature type="transmembrane region" description="Helical" evidence="10">
    <location>
        <begin position="118"/>
        <end position="139"/>
    </location>
</feature>
<comment type="similarity">
    <text evidence="10">Belongs to the PlsY family.</text>
</comment>
<gene>
    <name evidence="10 11" type="primary">plsY</name>
    <name evidence="11" type="ORF">NCTC10186_00456</name>
</gene>
<comment type="catalytic activity">
    <reaction evidence="10">
        <text>an acyl phosphate + sn-glycerol 3-phosphate = a 1-acyl-sn-glycero-3-phosphate + phosphate</text>
        <dbReference type="Rhea" id="RHEA:34075"/>
        <dbReference type="ChEBI" id="CHEBI:43474"/>
        <dbReference type="ChEBI" id="CHEBI:57597"/>
        <dbReference type="ChEBI" id="CHEBI:57970"/>
        <dbReference type="ChEBI" id="CHEBI:59918"/>
        <dbReference type="EC" id="2.3.1.275"/>
    </reaction>
</comment>
<proteinExistence type="inferred from homology"/>
<dbReference type="UniPathway" id="UPA00085"/>
<evidence type="ECO:0000313" key="12">
    <source>
        <dbReference type="Proteomes" id="UP000289862"/>
    </source>
</evidence>
<evidence type="ECO:0000256" key="4">
    <source>
        <dbReference type="ARBA" id="ARBA00022692"/>
    </source>
</evidence>
<dbReference type="EC" id="2.3.1.275" evidence="10"/>
<dbReference type="OrthoDB" id="9777124at2"/>
<evidence type="ECO:0000256" key="8">
    <source>
        <dbReference type="ARBA" id="ARBA00023209"/>
    </source>
</evidence>
<feature type="transmembrane region" description="Helical" evidence="10">
    <location>
        <begin position="179"/>
        <end position="197"/>
    </location>
</feature>
<evidence type="ECO:0000256" key="10">
    <source>
        <dbReference type="HAMAP-Rule" id="MF_01043"/>
    </source>
</evidence>
<keyword evidence="5 10" id="KW-1133">Transmembrane helix</keyword>
<dbReference type="KEGG" id="mgal:NCTC10186_00456"/>
<comment type="subcellular location">
    <subcellularLocation>
        <location evidence="10">Cell membrane</location>
        <topology evidence="10">Multi-pass membrane protein</topology>
    </subcellularLocation>
</comment>
<dbReference type="NCBIfam" id="TIGR00023">
    <property type="entry name" value="glycerol-3-phosphate 1-O-acyltransferase PlsY"/>
    <property type="match status" value="1"/>
</dbReference>
<comment type="function">
    <text evidence="10">Catalyzes the transfer of an acyl group from acyl-phosphate (acyl-PO(4)) to glycerol-3-phosphate (G3P) to form lysophosphatidic acid (LPA). This enzyme utilizes acyl-phosphate as fatty acyl donor, but not acyl-CoA or acyl-ACP.</text>
</comment>
<organism evidence="11 12">
    <name type="scientific">Mycoplasmopsis gallopavonis</name>
    <dbReference type="NCBI Taxonomy" id="76629"/>
    <lineage>
        <taxon>Bacteria</taxon>
        <taxon>Bacillati</taxon>
        <taxon>Mycoplasmatota</taxon>
        <taxon>Mycoplasmoidales</taxon>
        <taxon>Metamycoplasmataceae</taxon>
        <taxon>Mycoplasmopsis</taxon>
    </lineage>
</organism>
<dbReference type="Proteomes" id="UP000289862">
    <property type="component" value="Chromosome"/>
</dbReference>
<dbReference type="Pfam" id="PF02660">
    <property type="entry name" value="G3P_acyltransf"/>
    <property type="match status" value="1"/>
</dbReference>
<keyword evidence="3 10" id="KW-0808">Transferase</keyword>
<dbReference type="AlphaFoldDB" id="A0A449AZJ2"/>
<dbReference type="GO" id="GO:0008654">
    <property type="term" value="P:phospholipid biosynthetic process"/>
    <property type="evidence" value="ECO:0007669"/>
    <property type="project" value="UniProtKB-UniRule"/>
</dbReference>
<keyword evidence="1 10" id="KW-1003">Cell membrane</keyword>